<gene>
    <name evidence="2" type="ORF">NKOR_07100</name>
</gene>
<proteinExistence type="predicted"/>
<keyword evidence="1" id="KW-1133">Transmembrane helix</keyword>
<keyword evidence="3" id="KW-1185">Reference proteome</keyword>
<sequence>MIISPVFGQLSDRTGLLTRLDVDAGGHTFEVVTVSNFDVLEHEFDKDEKRLTLFINSGLENNLGEVTIPKNLLYGNFTFFINDVETIQKSKSNDRISFITLNFTGIGNNKIDIIGTDALTGVKEIEVPTSDQKNYSDEESGGGCLIATATFGSELAPQVQQLRELRDNKLMQTESGKSFMNSFNKFYYLFSPQIADYQRENPVFNEIIKAGITPMITTLSLMDYAETESEVLSIGISLIVLNVGMYFGLPAIVIMKIKKSIF</sequence>
<dbReference type="AlphaFoldDB" id="K0B857"/>
<keyword evidence="1" id="KW-0812">Transmembrane</keyword>
<protein>
    <recommendedName>
        <fullName evidence="4">Peptidylprolyl isomerase</fullName>
    </recommendedName>
</protein>
<evidence type="ECO:0000313" key="2">
    <source>
        <dbReference type="EMBL" id="AFS81287.1"/>
    </source>
</evidence>
<organism evidence="2 3">
    <name type="scientific">Candidatus Nitrosopumilus koreensis AR1</name>
    <dbReference type="NCBI Taxonomy" id="1229908"/>
    <lineage>
        <taxon>Archaea</taxon>
        <taxon>Nitrososphaerota</taxon>
        <taxon>Nitrososphaeria</taxon>
        <taxon>Nitrosopumilales</taxon>
        <taxon>Nitrosopumilaceae</taxon>
        <taxon>Nitrosopumilus</taxon>
    </lineage>
</organism>
<dbReference type="EMBL" id="CP003842">
    <property type="protein sequence ID" value="AFS81287.1"/>
    <property type="molecule type" value="Genomic_DNA"/>
</dbReference>
<accession>K0B857</accession>
<dbReference type="InterPro" id="IPR049886">
    <property type="entry name" value="CFI_box_CTERM_dom"/>
</dbReference>
<name>K0B857_9ARCH</name>
<keyword evidence="1" id="KW-0472">Membrane</keyword>
<dbReference type="HOGENOM" id="CLU_1060067_0_0_2"/>
<dbReference type="NCBIfam" id="NF041770">
    <property type="entry name" value="CFI_box_CTERM"/>
    <property type="match status" value="1"/>
</dbReference>
<dbReference type="Proteomes" id="UP000006101">
    <property type="component" value="Chromosome"/>
</dbReference>
<feature type="transmembrane region" description="Helical" evidence="1">
    <location>
        <begin position="231"/>
        <end position="254"/>
    </location>
</feature>
<evidence type="ECO:0008006" key="4">
    <source>
        <dbReference type="Google" id="ProtNLM"/>
    </source>
</evidence>
<dbReference type="GeneID" id="13725440"/>
<evidence type="ECO:0000256" key="1">
    <source>
        <dbReference type="SAM" id="Phobius"/>
    </source>
</evidence>
<dbReference type="STRING" id="1229908.NKOR_07100"/>
<reference evidence="2 3" key="1">
    <citation type="journal article" date="2012" name="J. Bacteriol.">
        <title>Draft Genome Sequence of an Ammonia-Oxidizing Archaeon, "Candidatus Nitrosopumilus koreensis" AR1, from Marine Sediment.</title>
        <authorList>
            <person name="Park S.J."/>
            <person name="Kim J.G."/>
            <person name="Jung M.Y."/>
            <person name="Kim S.J."/>
            <person name="Cha I.T."/>
            <person name="Kwon K."/>
            <person name="Lee J.H."/>
            <person name="Rhee S.K."/>
        </authorList>
    </citation>
    <scope>NUCLEOTIDE SEQUENCE [LARGE SCALE GENOMIC DNA]</scope>
    <source>
        <strain evidence="2 3">AR1</strain>
    </source>
</reference>
<dbReference type="RefSeq" id="WP_014963668.1">
    <property type="nucleotide sequence ID" value="NC_018655.1"/>
</dbReference>
<dbReference type="PATRIC" id="fig|1229908.8.peg.1538"/>
<dbReference type="KEGG" id="nkr:NKOR_07100"/>
<evidence type="ECO:0000313" key="3">
    <source>
        <dbReference type="Proteomes" id="UP000006101"/>
    </source>
</evidence>